<dbReference type="Proteomes" id="UP000422736">
    <property type="component" value="Chromosome 3"/>
</dbReference>
<organism evidence="3 4">
    <name type="scientific">Kluyveromyces marxianus</name>
    <name type="common">Yeast</name>
    <name type="synonym">Candida kefyr</name>
    <dbReference type="NCBI Taxonomy" id="4911"/>
    <lineage>
        <taxon>Eukaryota</taxon>
        <taxon>Fungi</taxon>
        <taxon>Dikarya</taxon>
        <taxon>Ascomycota</taxon>
        <taxon>Saccharomycotina</taxon>
        <taxon>Saccharomycetes</taxon>
        <taxon>Saccharomycetales</taxon>
        <taxon>Saccharomycetaceae</taxon>
        <taxon>Kluyveromyces</taxon>
    </lineage>
</organism>
<dbReference type="Pfam" id="PF00561">
    <property type="entry name" value="Abhydrolase_1"/>
    <property type="match status" value="1"/>
</dbReference>
<feature type="domain" description="AB hydrolase-1" evidence="2">
    <location>
        <begin position="154"/>
        <end position="419"/>
    </location>
</feature>
<accession>A0ABX6ETX8</accession>
<dbReference type="InterPro" id="IPR029058">
    <property type="entry name" value="AB_hydrolase_fold"/>
</dbReference>
<dbReference type="PANTHER" id="PTHR42886:SF29">
    <property type="entry name" value="PUMMELIG, ISOFORM A"/>
    <property type="match status" value="1"/>
</dbReference>
<sequence length="433" mass="49661">MSSRSSSSQLWNTLRRYTEITGVINRFRKDHAIGSSFSNSGSNSNEQINVRTNRKSTAPTALPLMQIITNLHRLFPLSFSRSFEDFHQFTVNKEVFQENLLSVLPYYPVSSSRYTAKVIRTPVGDSGNYINEFQITPVRASHGESMAPDGTPLKHIILVHGYGAGLGFFIKNFNALLSENVVIHAIDLPGYGFSSRPKFPFSYPKDSYLAVENYFHDMLHQWFEQKGLTRSWESNFVVAHSMGAYIFALYANKYKHFRKLVMCSPGGVSRNESMPSPPWWFVKLWDKNISPFSLVRNSGRLGSKLVSGWSSRRFGLDHPHFEKIHRYTYGIFNQPGSGEYMLSFMLGCGGWPRVPLESRLFTDKNFKCGHLDWLWLYGDGDWMDVNGGRRINEFLKKNNIKSSLAVVPDAGHHLYWDNDSFFNDIVKREIIKN</sequence>
<dbReference type="Gene3D" id="3.40.50.1820">
    <property type="entry name" value="alpha/beta hydrolase"/>
    <property type="match status" value="1"/>
</dbReference>
<dbReference type="EMBL" id="CP015056">
    <property type="protein sequence ID" value="QGN15106.1"/>
    <property type="molecule type" value="Genomic_DNA"/>
</dbReference>
<dbReference type="InterPro" id="IPR000073">
    <property type="entry name" value="AB_hydrolase_1"/>
</dbReference>
<reference evidence="3 4" key="1">
    <citation type="submission" date="2016-03" db="EMBL/GenBank/DDBJ databases">
        <title>How can Kluyveromyces marxianus grow so fast - potential evolutionary course in Saccharomyces Complex revealed by comparative genomics.</title>
        <authorList>
            <person name="Mo W."/>
            <person name="Lu W."/>
            <person name="Yang X."/>
            <person name="Qi J."/>
            <person name="Lv H."/>
        </authorList>
    </citation>
    <scope>NUCLEOTIDE SEQUENCE [LARGE SCALE GENOMIC DNA]</scope>
    <source>
        <strain evidence="3 4">FIM1</strain>
    </source>
</reference>
<name>A0ABX6ETX8_KLUMA</name>
<protein>
    <submittedName>
        <fullName evidence="3">YGR110W</fullName>
    </submittedName>
</protein>
<evidence type="ECO:0000313" key="3">
    <source>
        <dbReference type="EMBL" id="QGN15106.1"/>
    </source>
</evidence>
<evidence type="ECO:0000256" key="1">
    <source>
        <dbReference type="ARBA" id="ARBA00038097"/>
    </source>
</evidence>
<proteinExistence type="inferred from homology"/>
<dbReference type="SUPFAM" id="SSF53474">
    <property type="entry name" value="alpha/beta-Hydrolases"/>
    <property type="match status" value="1"/>
</dbReference>
<evidence type="ECO:0000313" key="4">
    <source>
        <dbReference type="Proteomes" id="UP000422736"/>
    </source>
</evidence>
<keyword evidence="4" id="KW-1185">Reference proteome</keyword>
<dbReference type="PANTHER" id="PTHR42886">
    <property type="entry name" value="RE40534P-RELATED"/>
    <property type="match status" value="1"/>
</dbReference>
<evidence type="ECO:0000259" key="2">
    <source>
        <dbReference type="Pfam" id="PF00561"/>
    </source>
</evidence>
<reference evidence="3 4" key="2">
    <citation type="submission" date="2019-11" db="EMBL/GenBank/DDBJ databases">
        <authorList>
            <person name="Lu H."/>
        </authorList>
    </citation>
    <scope>NUCLEOTIDE SEQUENCE [LARGE SCALE GENOMIC DNA]</scope>
    <source>
        <strain evidence="3 4">FIM1</strain>
    </source>
</reference>
<comment type="similarity">
    <text evidence="1">Belongs to the peptidase S33 family. ABHD4/ABHD5 subfamily.</text>
</comment>
<gene>
    <name evidence="3" type="primary">CLD1</name>
    <name evidence="3" type="ORF">FIM1_1793</name>
</gene>